<evidence type="ECO:0000313" key="10">
    <source>
        <dbReference type="Proteomes" id="UP000078492"/>
    </source>
</evidence>
<keyword evidence="5" id="KW-0479">Metal-binding</keyword>
<dbReference type="EMBL" id="KQ978689">
    <property type="protein sequence ID" value="KYN29282.1"/>
    <property type="molecule type" value="Genomic_DNA"/>
</dbReference>
<keyword evidence="10" id="KW-1185">Reference proteome</keyword>
<dbReference type="GO" id="GO:0016787">
    <property type="term" value="F:hydrolase activity"/>
    <property type="evidence" value="ECO:0007669"/>
    <property type="project" value="UniProtKB-KW"/>
</dbReference>
<dbReference type="Proteomes" id="UP000078492">
    <property type="component" value="Unassembled WGS sequence"/>
</dbReference>
<proteinExistence type="inferred from homology"/>
<organism evidence="9 10">
    <name type="scientific">Trachymyrmex cornetzi</name>
    <dbReference type="NCBI Taxonomy" id="471704"/>
    <lineage>
        <taxon>Eukaryota</taxon>
        <taxon>Metazoa</taxon>
        <taxon>Ecdysozoa</taxon>
        <taxon>Arthropoda</taxon>
        <taxon>Hexapoda</taxon>
        <taxon>Insecta</taxon>
        <taxon>Pterygota</taxon>
        <taxon>Neoptera</taxon>
        <taxon>Endopterygota</taxon>
        <taxon>Hymenoptera</taxon>
        <taxon>Apocrita</taxon>
        <taxon>Aculeata</taxon>
        <taxon>Formicoidea</taxon>
        <taxon>Formicidae</taxon>
        <taxon>Myrmicinae</taxon>
        <taxon>Trachymyrmex</taxon>
    </lineage>
</organism>
<evidence type="ECO:0000256" key="3">
    <source>
        <dbReference type="ARBA" id="ARBA00006958"/>
    </source>
</evidence>
<evidence type="ECO:0000313" key="9">
    <source>
        <dbReference type="EMBL" id="KYN29282.1"/>
    </source>
</evidence>
<reference evidence="9 10" key="1">
    <citation type="submission" date="2015-09" db="EMBL/GenBank/DDBJ databases">
        <title>Trachymyrmex cornetzi WGS genome.</title>
        <authorList>
            <person name="Nygaard S."/>
            <person name="Hu H."/>
            <person name="Boomsma J."/>
            <person name="Zhang G."/>
        </authorList>
    </citation>
    <scope>NUCLEOTIDE SEQUENCE [LARGE SCALE GENOMIC DNA]</scope>
    <source>
        <strain evidence="9">Tcor2-1</strain>
        <tissue evidence="9">Whole body</tissue>
    </source>
</reference>
<protein>
    <recommendedName>
        <fullName evidence="8">DDE Tnp4 domain-containing protein</fullName>
    </recommendedName>
</protein>
<comment type="cofactor">
    <cofactor evidence="1">
        <name>a divalent metal cation</name>
        <dbReference type="ChEBI" id="CHEBI:60240"/>
    </cofactor>
</comment>
<evidence type="ECO:0000256" key="2">
    <source>
        <dbReference type="ARBA" id="ARBA00004123"/>
    </source>
</evidence>
<dbReference type="PANTHER" id="PTHR22930:SF269">
    <property type="entry name" value="NUCLEASE HARBI1-LIKE PROTEIN"/>
    <property type="match status" value="1"/>
</dbReference>
<dbReference type="GO" id="GO:0005634">
    <property type="term" value="C:nucleus"/>
    <property type="evidence" value="ECO:0007669"/>
    <property type="project" value="UniProtKB-SubCell"/>
</dbReference>
<evidence type="ECO:0000256" key="5">
    <source>
        <dbReference type="ARBA" id="ARBA00022723"/>
    </source>
</evidence>
<comment type="similarity">
    <text evidence="3">Belongs to the HARBI1 family.</text>
</comment>
<sequence length="205" mass="23227">MAVCDANYVFTLVDIGAYGSQSDGAVFSESAFGQGLESDINFPYYFVGDEAFPLKSYILRPYPGRFSYRLSRARRTIENSFGILASRWRILRNNIITEVGNVEKITAATICLHNFLRISEKNAQLVYCPSNFADTIRDDGYIIEGLFRQEQIDNSFHRIGRMGANNPSRSIIALRDSMAHYLSHEGAVPWKWAHISRGFRPLGLE</sequence>
<dbReference type="GO" id="GO:0004518">
    <property type="term" value="F:nuclease activity"/>
    <property type="evidence" value="ECO:0007669"/>
    <property type="project" value="UniProtKB-KW"/>
</dbReference>
<gene>
    <name evidence="9" type="ORF">ALC57_01284</name>
</gene>
<feature type="domain" description="DDE Tnp4" evidence="8">
    <location>
        <begin position="2"/>
        <end position="114"/>
    </location>
</feature>
<name>A0A151JQ08_9HYME</name>
<evidence type="ECO:0000256" key="7">
    <source>
        <dbReference type="ARBA" id="ARBA00023242"/>
    </source>
</evidence>
<keyword evidence="6" id="KW-0378">Hydrolase</keyword>
<evidence type="ECO:0000256" key="4">
    <source>
        <dbReference type="ARBA" id="ARBA00022722"/>
    </source>
</evidence>
<dbReference type="Pfam" id="PF13359">
    <property type="entry name" value="DDE_Tnp_4"/>
    <property type="match status" value="1"/>
</dbReference>
<keyword evidence="7" id="KW-0539">Nucleus</keyword>
<evidence type="ECO:0000256" key="1">
    <source>
        <dbReference type="ARBA" id="ARBA00001968"/>
    </source>
</evidence>
<comment type="subcellular location">
    <subcellularLocation>
        <location evidence="2">Nucleus</location>
    </subcellularLocation>
</comment>
<keyword evidence="4" id="KW-0540">Nuclease</keyword>
<evidence type="ECO:0000259" key="8">
    <source>
        <dbReference type="Pfam" id="PF13359"/>
    </source>
</evidence>
<dbReference type="InterPro" id="IPR027806">
    <property type="entry name" value="HARBI1_dom"/>
</dbReference>
<dbReference type="STRING" id="471704.A0A151JQ08"/>
<dbReference type="InterPro" id="IPR045249">
    <property type="entry name" value="HARBI1-like"/>
</dbReference>
<dbReference type="AlphaFoldDB" id="A0A151JQ08"/>
<accession>A0A151JQ08</accession>
<dbReference type="PANTHER" id="PTHR22930">
    <property type="match status" value="1"/>
</dbReference>
<dbReference type="GO" id="GO:0046872">
    <property type="term" value="F:metal ion binding"/>
    <property type="evidence" value="ECO:0007669"/>
    <property type="project" value="UniProtKB-KW"/>
</dbReference>
<evidence type="ECO:0000256" key="6">
    <source>
        <dbReference type="ARBA" id="ARBA00022801"/>
    </source>
</evidence>